<organism evidence="1 2">
    <name type="scientific">Oryza glaberrima</name>
    <name type="common">African rice</name>
    <dbReference type="NCBI Taxonomy" id="4538"/>
    <lineage>
        <taxon>Eukaryota</taxon>
        <taxon>Viridiplantae</taxon>
        <taxon>Streptophyta</taxon>
        <taxon>Embryophyta</taxon>
        <taxon>Tracheophyta</taxon>
        <taxon>Spermatophyta</taxon>
        <taxon>Magnoliopsida</taxon>
        <taxon>Liliopsida</taxon>
        <taxon>Poales</taxon>
        <taxon>Poaceae</taxon>
        <taxon>BOP clade</taxon>
        <taxon>Oryzoideae</taxon>
        <taxon>Oryzeae</taxon>
        <taxon>Oryzinae</taxon>
        <taxon>Oryza</taxon>
    </lineage>
</organism>
<keyword evidence="2" id="KW-1185">Reference proteome</keyword>
<dbReference type="Proteomes" id="UP000007306">
    <property type="component" value="Chromosome 6"/>
</dbReference>
<accession>I1Q0Y7</accession>
<dbReference type="EnsemblPlants" id="ORGLA06G0080000.1">
    <property type="protein sequence ID" value="ORGLA06G0080000.1"/>
    <property type="gene ID" value="ORGLA06G0080000"/>
</dbReference>
<reference evidence="1 2" key="2">
    <citation type="submission" date="2018-04" db="EMBL/GenBank/DDBJ databases">
        <title>OglaRS2 (Oryza glaberrima Reference Sequence Version 2).</title>
        <authorList>
            <person name="Zhang J."/>
            <person name="Kudrna D."/>
            <person name="Lee S."/>
            <person name="Talag J."/>
            <person name="Rajasekar S."/>
            <person name="Wing R.A."/>
        </authorList>
    </citation>
    <scope>NUCLEOTIDE SEQUENCE [LARGE SCALE GENOMIC DNA]</scope>
    <source>
        <strain evidence="1 2">cv. IRGC 96717</strain>
    </source>
</reference>
<evidence type="ECO:0000313" key="2">
    <source>
        <dbReference type="Proteomes" id="UP000007306"/>
    </source>
</evidence>
<dbReference type="AlphaFoldDB" id="I1Q0Y7"/>
<sequence>MDGVPDKERQLEFYMETTRTTRIVSILVSLILLGQGDTYGYKYKAP</sequence>
<dbReference type="HOGENOM" id="CLU_3192197_0_0_1"/>
<name>I1Q0Y7_ORYGL</name>
<dbReference type="Gramene" id="ORGLA06G0080000.1">
    <property type="protein sequence ID" value="ORGLA06G0080000.1"/>
    <property type="gene ID" value="ORGLA06G0080000"/>
</dbReference>
<reference evidence="1" key="1">
    <citation type="submission" date="2015-06" db="UniProtKB">
        <authorList>
            <consortium name="EnsemblPlants"/>
        </authorList>
    </citation>
    <scope>IDENTIFICATION</scope>
</reference>
<protein>
    <submittedName>
        <fullName evidence="1">Uncharacterized protein</fullName>
    </submittedName>
</protein>
<evidence type="ECO:0000313" key="1">
    <source>
        <dbReference type="EnsemblPlants" id="ORGLA06G0080000.1"/>
    </source>
</evidence>
<proteinExistence type="predicted"/>